<evidence type="ECO:0000313" key="3">
    <source>
        <dbReference type="Proteomes" id="UP000494245"/>
    </source>
</evidence>
<accession>A0A6V8LVP6</accession>
<gene>
    <name evidence="2" type="ORF">NNJEOMEG_02222</name>
</gene>
<dbReference type="InterPro" id="IPR032710">
    <property type="entry name" value="NTF2-like_dom_sf"/>
</dbReference>
<proteinExistence type="predicted"/>
<keyword evidence="3" id="KW-1185">Reference proteome</keyword>
<evidence type="ECO:0000313" key="2">
    <source>
        <dbReference type="EMBL" id="GFK94378.1"/>
    </source>
</evidence>
<dbReference type="RefSeq" id="WP_173084390.1">
    <property type="nucleotide sequence ID" value="NZ_BLTE01000009.1"/>
</dbReference>
<evidence type="ECO:0000259" key="1">
    <source>
        <dbReference type="Pfam" id="PF12680"/>
    </source>
</evidence>
<protein>
    <recommendedName>
        <fullName evidence="1">SnoaL-like domain-containing protein</fullName>
    </recommendedName>
</protein>
<dbReference type="InterPro" id="IPR037401">
    <property type="entry name" value="SnoaL-like"/>
</dbReference>
<sequence>MLDKNTVRQFAQSLVDAWNRHDLAAIMSHYAEDVVFTNPLILLLVGKPDGVLRGRETIRPYWADVLRNIPHLHFKVHDVYPGVNGFAVHYQGIFERETIEVFTLDDKGKIASSTMFLENLNMP</sequence>
<dbReference type="AlphaFoldDB" id="A0A6V8LVP6"/>
<dbReference type="Proteomes" id="UP000494245">
    <property type="component" value="Unassembled WGS sequence"/>
</dbReference>
<reference evidence="2 3" key="2">
    <citation type="submission" date="2020-05" db="EMBL/GenBank/DDBJ databases">
        <title>Draft genome sequence of Desulfovibrio sp. strainFSS-1.</title>
        <authorList>
            <person name="Shimoshige H."/>
            <person name="Kobayashi H."/>
            <person name="Maekawa T."/>
        </authorList>
    </citation>
    <scope>NUCLEOTIDE SEQUENCE [LARGE SCALE GENOMIC DNA]</scope>
    <source>
        <strain evidence="2 3">SIID29052-01</strain>
    </source>
</reference>
<dbReference type="SUPFAM" id="SSF54427">
    <property type="entry name" value="NTF2-like"/>
    <property type="match status" value="1"/>
</dbReference>
<reference evidence="2 3" key="1">
    <citation type="submission" date="2020-04" db="EMBL/GenBank/DDBJ databases">
        <authorList>
            <consortium name="Desulfovibrio sp. FSS-1 genome sequencing consortium"/>
            <person name="Shimoshige H."/>
            <person name="Kobayashi H."/>
            <person name="Maekawa T."/>
        </authorList>
    </citation>
    <scope>NUCLEOTIDE SEQUENCE [LARGE SCALE GENOMIC DNA]</scope>
    <source>
        <strain evidence="2 3">SIID29052-01</strain>
    </source>
</reference>
<dbReference type="EMBL" id="BLTE01000009">
    <property type="protein sequence ID" value="GFK94378.1"/>
    <property type="molecule type" value="Genomic_DNA"/>
</dbReference>
<feature type="domain" description="SnoaL-like" evidence="1">
    <location>
        <begin position="12"/>
        <end position="111"/>
    </location>
</feature>
<name>A0A6V8LVP6_9BACT</name>
<comment type="caution">
    <text evidence="2">The sequence shown here is derived from an EMBL/GenBank/DDBJ whole genome shotgun (WGS) entry which is preliminary data.</text>
</comment>
<dbReference type="Gene3D" id="3.10.450.50">
    <property type="match status" value="1"/>
</dbReference>
<organism evidence="2 3">
    <name type="scientific">Fundidesulfovibrio magnetotacticus</name>
    <dbReference type="NCBI Taxonomy" id="2730080"/>
    <lineage>
        <taxon>Bacteria</taxon>
        <taxon>Pseudomonadati</taxon>
        <taxon>Thermodesulfobacteriota</taxon>
        <taxon>Desulfovibrionia</taxon>
        <taxon>Desulfovibrionales</taxon>
        <taxon>Desulfovibrionaceae</taxon>
        <taxon>Fundidesulfovibrio</taxon>
    </lineage>
</organism>
<dbReference type="Pfam" id="PF12680">
    <property type="entry name" value="SnoaL_2"/>
    <property type="match status" value="1"/>
</dbReference>